<feature type="chain" id="PRO_5032866654" evidence="1">
    <location>
        <begin position="24"/>
        <end position="163"/>
    </location>
</feature>
<dbReference type="AlphaFoldDB" id="A0A839F0G4"/>
<evidence type="ECO:0000313" key="4">
    <source>
        <dbReference type="Proteomes" id="UP000550401"/>
    </source>
</evidence>
<sequence length="163" mass="16585">MNVKLSGAIALAALGFAFATAQAATVTNSMPVKITIQNACNVTTTAPTTLDFGTQGPLVANIDQTSTITVTCTNLAPYNVGLNGGVSGSVTARTMLNGTTPVNYSLFRDSARTLNWGNTVGTDTLAGTGNGSAQSVTVYGRVPPQTTPAAGVYTDNVTVTVTY</sequence>
<accession>A0A839F0G4</accession>
<comment type="caution">
    <text evidence="3">The sequence shown here is derived from an EMBL/GenBank/DDBJ whole genome shotgun (WGS) entry which is preliminary data.</text>
</comment>
<keyword evidence="4" id="KW-1185">Reference proteome</keyword>
<keyword evidence="3" id="KW-0946">Virion</keyword>
<organism evidence="3 4">
    <name type="scientific">Dokdonella fugitiva</name>
    <dbReference type="NCBI Taxonomy" id="328517"/>
    <lineage>
        <taxon>Bacteria</taxon>
        <taxon>Pseudomonadati</taxon>
        <taxon>Pseudomonadota</taxon>
        <taxon>Gammaproteobacteria</taxon>
        <taxon>Lysobacterales</taxon>
        <taxon>Rhodanobacteraceae</taxon>
        <taxon>Dokdonella</taxon>
    </lineage>
</organism>
<dbReference type="Proteomes" id="UP000550401">
    <property type="component" value="Unassembled WGS sequence"/>
</dbReference>
<dbReference type="EMBL" id="JACGXL010000002">
    <property type="protein sequence ID" value="MBA8887532.1"/>
    <property type="molecule type" value="Genomic_DNA"/>
</dbReference>
<evidence type="ECO:0000256" key="1">
    <source>
        <dbReference type="SAM" id="SignalP"/>
    </source>
</evidence>
<dbReference type="Pfam" id="PF05229">
    <property type="entry name" value="SCPU"/>
    <property type="match status" value="1"/>
</dbReference>
<feature type="signal peptide" evidence="1">
    <location>
        <begin position="1"/>
        <end position="23"/>
    </location>
</feature>
<dbReference type="InterPro" id="IPR053167">
    <property type="entry name" value="Spore_coat_component"/>
</dbReference>
<protein>
    <submittedName>
        <fullName evidence="3">Spore coat protein U-like protein</fullName>
    </submittedName>
</protein>
<dbReference type="SMART" id="SM00972">
    <property type="entry name" value="SCPU"/>
    <property type="match status" value="1"/>
</dbReference>
<keyword evidence="3" id="KW-0167">Capsid protein</keyword>
<proteinExistence type="predicted"/>
<keyword evidence="1" id="KW-0732">Signal</keyword>
<name>A0A839F0G4_9GAMM</name>
<dbReference type="RefSeq" id="WP_182530592.1">
    <property type="nucleotide sequence ID" value="NZ_JACGXL010000002.1"/>
</dbReference>
<feature type="domain" description="Spore coat protein U/FanG" evidence="2">
    <location>
        <begin position="27"/>
        <end position="160"/>
    </location>
</feature>
<evidence type="ECO:0000313" key="3">
    <source>
        <dbReference type="EMBL" id="MBA8887532.1"/>
    </source>
</evidence>
<gene>
    <name evidence="3" type="ORF">FHW12_001746</name>
</gene>
<reference evidence="3 4" key="1">
    <citation type="submission" date="2020-07" db="EMBL/GenBank/DDBJ databases">
        <title>Genomic Encyclopedia of Type Strains, Phase IV (KMG-V): Genome sequencing to study the core and pangenomes of soil and plant-associated prokaryotes.</title>
        <authorList>
            <person name="Whitman W."/>
        </authorList>
    </citation>
    <scope>NUCLEOTIDE SEQUENCE [LARGE SCALE GENOMIC DNA]</scope>
    <source>
        <strain evidence="3 4">RH2WT43</strain>
    </source>
</reference>
<dbReference type="PANTHER" id="PTHR37089:SF4">
    <property type="entry name" value="EXPORTED PROTEIN"/>
    <property type="match status" value="1"/>
</dbReference>
<evidence type="ECO:0000259" key="2">
    <source>
        <dbReference type="Pfam" id="PF05229"/>
    </source>
</evidence>
<dbReference type="PANTHER" id="PTHR37089">
    <property type="entry name" value="PROTEIN U-RELATED"/>
    <property type="match status" value="1"/>
</dbReference>
<dbReference type="InterPro" id="IPR007893">
    <property type="entry name" value="Spore_coat_U/FanG"/>
</dbReference>